<feature type="region of interest" description="Disordered" evidence="1">
    <location>
        <begin position="79"/>
        <end position="101"/>
    </location>
</feature>
<protein>
    <submittedName>
        <fullName evidence="3">N-acetylglucosamine kinase</fullName>
    </submittedName>
</protein>
<keyword evidence="3" id="KW-0418">Kinase</keyword>
<dbReference type="InterPro" id="IPR002731">
    <property type="entry name" value="ATPase_BadF"/>
</dbReference>
<dbReference type="InterPro" id="IPR043129">
    <property type="entry name" value="ATPase_NBD"/>
</dbReference>
<evidence type="ECO:0000313" key="3">
    <source>
        <dbReference type="EMBL" id="MVP00524.1"/>
    </source>
</evidence>
<dbReference type="PANTHER" id="PTHR43190:SF3">
    <property type="entry name" value="N-ACETYL-D-GLUCOSAMINE KINASE"/>
    <property type="match status" value="1"/>
</dbReference>
<keyword evidence="4" id="KW-1185">Reference proteome</keyword>
<name>A0A7X3FIR5_9BACL</name>
<gene>
    <name evidence="3" type="ORF">EDM21_13475</name>
</gene>
<evidence type="ECO:0000313" key="4">
    <source>
        <dbReference type="Proteomes" id="UP000490800"/>
    </source>
</evidence>
<evidence type="ECO:0000259" key="2">
    <source>
        <dbReference type="Pfam" id="PF01869"/>
    </source>
</evidence>
<reference evidence="3 4" key="1">
    <citation type="journal article" date="2019" name="Microorganisms">
        <title>Paenibacillus lutrae sp. nov., A Chitinolytic Species Isolated from A River Otter in Castril Natural Park, Granada, Spain.</title>
        <authorList>
            <person name="Rodriguez M."/>
            <person name="Reina J.C."/>
            <person name="Bejar V."/>
            <person name="Llamas I."/>
        </authorList>
    </citation>
    <scope>NUCLEOTIDE SEQUENCE [LARGE SCALE GENOMIC DNA]</scope>
    <source>
        <strain evidence="3 4">N10</strain>
    </source>
</reference>
<dbReference type="PANTHER" id="PTHR43190">
    <property type="entry name" value="N-ACETYL-D-GLUCOSAMINE KINASE"/>
    <property type="match status" value="1"/>
</dbReference>
<dbReference type="Pfam" id="PF01869">
    <property type="entry name" value="BcrAD_BadFG"/>
    <property type="match status" value="1"/>
</dbReference>
<dbReference type="GO" id="GO:0016301">
    <property type="term" value="F:kinase activity"/>
    <property type="evidence" value="ECO:0007669"/>
    <property type="project" value="UniProtKB-KW"/>
</dbReference>
<dbReference type="RefSeq" id="WP_157336236.1">
    <property type="nucleotide sequence ID" value="NZ_RHLK01000007.1"/>
</dbReference>
<dbReference type="InterPro" id="IPR052519">
    <property type="entry name" value="Euk-type_GlcNAc_Kinase"/>
</dbReference>
<dbReference type="OrthoDB" id="9772633at2"/>
<dbReference type="Proteomes" id="UP000490800">
    <property type="component" value="Unassembled WGS sequence"/>
</dbReference>
<proteinExistence type="predicted"/>
<accession>A0A7X3FIR5</accession>
<dbReference type="Gene3D" id="3.30.420.40">
    <property type="match status" value="1"/>
</dbReference>
<dbReference type="SUPFAM" id="SSF53067">
    <property type="entry name" value="Actin-like ATPase domain"/>
    <property type="match status" value="2"/>
</dbReference>
<organism evidence="3 4">
    <name type="scientific">Paenibacillus lutrae</name>
    <dbReference type="NCBI Taxonomy" id="2078573"/>
    <lineage>
        <taxon>Bacteria</taxon>
        <taxon>Bacillati</taxon>
        <taxon>Bacillota</taxon>
        <taxon>Bacilli</taxon>
        <taxon>Bacillales</taxon>
        <taxon>Paenibacillaceae</taxon>
        <taxon>Paenibacillus</taxon>
    </lineage>
</organism>
<evidence type="ECO:0000256" key="1">
    <source>
        <dbReference type="SAM" id="MobiDB-lite"/>
    </source>
</evidence>
<dbReference type="CDD" id="cd24007">
    <property type="entry name" value="ASKHA_NBD_eukNAGK-like"/>
    <property type="match status" value="1"/>
</dbReference>
<dbReference type="AlphaFoldDB" id="A0A7X3FIR5"/>
<feature type="domain" description="ATPase BadF/BadG/BcrA/BcrD type" evidence="2">
    <location>
        <begin position="11"/>
        <end position="318"/>
    </location>
</feature>
<dbReference type="EMBL" id="RHLK01000007">
    <property type="protein sequence ID" value="MVP00524.1"/>
    <property type="molecule type" value="Genomic_DNA"/>
</dbReference>
<sequence>MTGPAIPLLAVDGGGTKCLAVFTDEEGTVIGTGRSGSVNYQTTSAESAAKELVRAIHAARQELQSSGKDELQDGVVQAGTRQTEGEGASGAQGKPANPADPAEELQPLEVACAVFGMAGLDTEHDREMIESFVKEALVKAGITARRIVIENDGLAALLGATDGRPGILLIAGTGSIVYGINDYGRSARAGGWGYRVGDEGSGYWIGKQALIAVLRSLDGRQGPTALTDAVMPFLGLRSEEELYNWVYSAEYRVDTVARLARLVSEAEQEGDPAARSILEAGAEELFHAARAVIERLDMRAIPFTLILQGGVLQNNMFMRSRLTNQLQDFAPSCNLEEVKREPIYGVITQGLSLLP</sequence>
<keyword evidence="3" id="KW-0808">Transferase</keyword>
<comment type="caution">
    <text evidence="3">The sequence shown here is derived from an EMBL/GenBank/DDBJ whole genome shotgun (WGS) entry which is preliminary data.</text>
</comment>